<dbReference type="KEGG" id="mis:MICPUN_66874"/>
<dbReference type="Proteomes" id="UP000002009">
    <property type="component" value="Chromosome 13"/>
</dbReference>
<evidence type="ECO:0000256" key="4">
    <source>
        <dbReference type="ARBA" id="ARBA00022801"/>
    </source>
</evidence>
<evidence type="ECO:0000313" key="8">
    <source>
        <dbReference type="EMBL" id="ACO67075.1"/>
    </source>
</evidence>
<keyword evidence="3" id="KW-0547">Nucleotide-binding</keyword>
<dbReference type="OrthoDB" id="61815at2759"/>
<evidence type="ECO:0000256" key="1">
    <source>
        <dbReference type="ARBA" id="ARBA00004496"/>
    </source>
</evidence>
<dbReference type="FunFam" id="3.40.50.300:FF:001151">
    <property type="entry name" value="Large subunit GTPase 1"/>
    <property type="match status" value="1"/>
</dbReference>
<proteinExistence type="predicted"/>
<dbReference type="InterPro" id="IPR006073">
    <property type="entry name" value="GTP-bd"/>
</dbReference>
<keyword evidence="5" id="KW-0342">GTP-binding</keyword>
<reference evidence="8 9" key="1">
    <citation type="journal article" date="2009" name="Science">
        <title>Green evolution and dynamic adaptations revealed by genomes of the marine picoeukaryotes Micromonas.</title>
        <authorList>
            <person name="Worden A.Z."/>
            <person name="Lee J.H."/>
            <person name="Mock T."/>
            <person name="Rouze P."/>
            <person name="Simmons M.P."/>
            <person name="Aerts A.L."/>
            <person name="Allen A.E."/>
            <person name="Cuvelier M.L."/>
            <person name="Derelle E."/>
            <person name="Everett M.V."/>
            <person name="Foulon E."/>
            <person name="Grimwood J."/>
            <person name="Gundlach H."/>
            <person name="Henrissat B."/>
            <person name="Napoli C."/>
            <person name="McDonald S.M."/>
            <person name="Parker M.S."/>
            <person name="Rombauts S."/>
            <person name="Salamov A."/>
            <person name="Von Dassow P."/>
            <person name="Badger J.H."/>
            <person name="Coutinho P.M."/>
            <person name="Demir E."/>
            <person name="Dubchak I."/>
            <person name="Gentemann C."/>
            <person name="Eikrem W."/>
            <person name="Gready J.E."/>
            <person name="John U."/>
            <person name="Lanier W."/>
            <person name="Lindquist E.A."/>
            <person name="Lucas S."/>
            <person name="Mayer K.F."/>
            <person name="Moreau H."/>
            <person name="Not F."/>
            <person name="Otillar R."/>
            <person name="Panaud O."/>
            <person name="Pangilinan J."/>
            <person name="Paulsen I."/>
            <person name="Piegu B."/>
            <person name="Poliakov A."/>
            <person name="Robbens S."/>
            <person name="Schmutz J."/>
            <person name="Toulza E."/>
            <person name="Wyss T."/>
            <person name="Zelensky A."/>
            <person name="Zhou K."/>
            <person name="Armbrust E.V."/>
            <person name="Bhattacharya D."/>
            <person name="Goodenough U.W."/>
            <person name="Van de Peer Y."/>
            <person name="Grigoriev I.V."/>
        </authorList>
    </citation>
    <scope>NUCLEOTIDE SEQUENCE [LARGE SCALE GENOMIC DNA]</scope>
    <source>
        <strain evidence="9">RCC299 / NOUM17</strain>
    </source>
</reference>
<dbReference type="GO" id="GO:0003924">
    <property type="term" value="F:GTPase activity"/>
    <property type="evidence" value="ECO:0007669"/>
    <property type="project" value="InterPro"/>
</dbReference>
<dbReference type="RefSeq" id="XP_002505817.1">
    <property type="nucleotide sequence ID" value="XM_002505771.1"/>
</dbReference>
<evidence type="ECO:0000256" key="6">
    <source>
        <dbReference type="SAM" id="Coils"/>
    </source>
</evidence>
<dbReference type="PRINTS" id="PR00326">
    <property type="entry name" value="GTP1OBG"/>
</dbReference>
<evidence type="ECO:0000313" key="9">
    <source>
        <dbReference type="Proteomes" id="UP000002009"/>
    </source>
</evidence>
<dbReference type="GeneID" id="8248518"/>
<dbReference type="PANTHER" id="PTHR45709">
    <property type="entry name" value="LARGE SUBUNIT GTPASE 1 HOMOLOG-RELATED"/>
    <property type="match status" value="1"/>
</dbReference>
<name>C1EFF2_MICCC</name>
<dbReference type="InterPro" id="IPR027417">
    <property type="entry name" value="P-loop_NTPase"/>
</dbReference>
<keyword evidence="6" id="KW-0175">Coiled coil</keyword>
<dbReference type="GO" id="GO:0005829">
    <property type="term" value="C:cytosol"/>
    <property type="evidence" value="ECO:0007669"/>
    <property type="project" value="TreeGrafter"/>
</dbReference>
<evidence type="ECO:0000256" key="3">
    <source>
        <dbReference type="ARBA" id="ARBA00022741"/>
    </source>
</evidence>
<feature type="non-terminal residue" evidence="8">
    <location>
        <position position="1"/>
    </location>
</feature>
<evidence type="ECO:0000256" key="5">
    <source>
        <dbReference type="ARBA" id="ARBA00023134"/>
    </source>
</evidence>
<dbReference type="STRING" id="296587.C1EFF2"/>
<organism evidence="8 9">
    <name type="scientific">Micromonas commoda (strain RCC299 / NOUM17 / CCMP2709)</name>
    <name type="common">Picoplanktonic green alga</name>
    <dbReference type="NCBI Taxonomy" id="296587"/>
    <lineage>
        <taxon>Eukaryota</taxon>
        <taxon>Viridiplantae</taxon>
        <taxon>Chlorophyta</taxon>
        <taxon>Mamiellophyceae</taxon>
        <taxon>Mamiellales</taxon>
        <taxon>Mamiellaceae</taxon>
        <taxon>Micromonas</taxon>
    </lineage>
</organism>
<sequence length="371" mass="41663">RADAEALHSDSLKVPRRPPWTKDMSVDQLDRNEKAAFLEWRRALAAVEEDERLTLTPFEKNLEIWRQLWRVCERSDIVVQVVDARDPLFYRCPDLETYVTEIDAAKRTLLLLNKADLLSPDLRRAWCDYFDERSIGYLWWSAKTATEAVDAEAARMKKRRAAEEAERAAAEDILSREQLLEVLERRAEEAAGEGARLRRRDGRVCVGMVGYPNVGKSSTVNALVAAKKTGVSATPGKTKHFQTLELGTGLLLADCPGLVFPSFTASRAELVCNGVLPIDRLTDVREPVGIVASRISRRLLEATYHFKLPLPALHEDQSRNATAGELLRAYCAARRLTVQQGRPDEQRAGRAILKDFINGKLLHCVGPDGYT</sequence>
<keyword evidence="4" id="KW-0378">Hydrolase</keyword>
<comment type="subcellular location">
    <subcellularLocation>
        <location evidence="1">Cytoplasm</location>
    </subcellularLocation>
</comment>
<keyword evidence="9" id="KW-1185">Reference proteome</keyword>
<protein>
    <recommendedName>
        <fullName evidence="7">CP-type G domain-containing protein</fullName>
    </recommendedName>
</protein>
<dbReference type="AlphaFoldDB" id="C1EFF2"/>
<dbReference type="EMBL" id="CP001331">
    <property type="protein sequence ID" value="ACO67075.1"/>
    <property type="molecule type" value="Genomic_DNA"/>
</dbReference>
<dbReference type="FunCoup" id="C1EFF2">
    <property type="interactions" value="1925"/>
</dbReference>
<feature type="domain" description="CP-type G" evidence="7">
    <location>
        <begin position="65"/>
        <end position="261"/>
    </location>
</feature>
<evidence type="ECO:0000259" key="7">
    <source>
        <dbReference type="PROSITE" id="PS51721"/>
    </source>
</evidence>
<gene>
    <name evidence="8" type="ORF">MICPUN_66874</name>
</gene>
<dbReference type="Gene3D" id="3.40.50.300">
    <property type="entry name" value="P-loop containing nucleotide triphosphate hydrolases"/>
    <property type="match status" value="1"/>
</dbReference>
<accession>C1EFF2</accession>
<dbReference type="PANTHER" id="PTHR45709:SF2">
    <property type="entry name" value="LARGE SUBUNIT GTPASE 1 HOMOLOG"/>
    <property type="match status" value="1"/>
</dbReference>
<dbReference type="InParanoid" id="C1EFF2"/>
<dbReference type="InterPro" id="IPR043358">
    <property type="entry name" value="GNL1-like"/>
</dbReference>
<dbReference type="OMA" id="HEILYLF"/>
<feature type="non-terminal residue" evidence="8">
    <location>
        <position position="371"/>
    </location>
</feature>
<dbReference type="InterPro" id="IPR030378">
    <property type="entry name" value="G_CP_dom"/>
</dbReference>
<dbReference type="eggNOG" id="KOG1424">
    <property type="taxonomic scope" value="Eukaryota"/>
</dbReference>
<dbReference type="CDD" id="cd01857">
    <property type="entry name" value="HSR1_MMR1"/>
    <property type="match status" value="1"/>
</dbReference>
<dbReference type="GO" id="GO:0005525">
    <property type="term" value="F:GTP binding"/>
    <property type="evidence" value="ECO:0007669"/>
    <property type="project" value="UniProtKB-KW"/>
</dbReference>
<keyword evidence="2" id="KW-0963">Cytoplasm</keyword>
<dbReference type="Pfam" id="PF01926">
    <property type="entry name" value="MMR_HSR1"/>
    <property type="match status" value="1"/>
</dbReference>
<feature type="coiled-coil region" evidence="6">
    <location>
        <begin position="148"/>
        <end position="200"/>
    </location>
</feature>
<dbReference type="PROSITE" id="PS51721">
    <property type="entry name" value="G_CP"/>
    <property type="match status" value="1"/>
</dbReference>
<dbReference type="SUPFAM" id="SSF52540">
    <property type="entry name" value="P-loop containing nucleoside triphosphate hydrolases"/>
    <property type="match status" value="1"/>
</dbReference>
<evidence type="ECO:0000256" key="2">
    <source>
        <dbReference type="ARBA" id="ARBA00022490"/>
    </source>
</evidence>